<dbReference type="EMBL" id="LQYN01000039">
    <property type="protein sequence ID" value="KYD07944.1"/>
    <property type="molecule type" value="Genomic_DNA"/>
</dbReference>
<keyword evidence="2" id="KW-1185">Reference proteome</keyword>
<dbReference type="GeneID" id="62499561"/>
<reference evidence="1 2" key="1">
    <citation type="submission" date="2016-01" db="EMBL/GenBank/DDBJ databases">
        <title>Genome Sequences of Twelve Sporeforming Bacillus Species Isolated from Foods.</title>
        <authorList>
            <person name="Berendsen E.M."/>
            <person name="Wells-Bennik M.H."/>
            <person name="Krawcyk A.O."/>
            <person name="De Jong A."/>
            <person name="Holsappel S."/>
            <person name="Eijlander R.T."/>
            <person name="Kuipers O.P."/>
        </authorList>
    </citation>
    <scope>NUCLEOTIDE SEQUENCE [LARGE SCALE GENOMIC DNA]</scope>
    <source>
        <strain evidence="1 2">B4102</strain>
    </source>
</reference>
<gene>
    <name evidence="1" type="ORF">B4102_0578</name>
</gene>
<evidence type="ECO:0000313" key="1">
    <source>
        <dbReference type="EMBL" id="KYD07944.1"/>
    </source>
</evidence>
<comment type="caution">
    <text evidence="1">The sequence shown here is derived from an EMBL/GenBank/DDBJ whole genome shotgun (WGS) entry which is preliminary data.</text>
</comment>
<organism evidence="1 2">
    <name type="scientific">Heyndrickxia sporothermodurans</name>
    <dbReference type="NCBI Taxonomy" id="46224"/>
    <lineage>
        <taxon>Bacteria</taxon>
        <taxon>Bacillati</taxon>
        <taxon>Bacillota</taxon>
        <taxon>Bacilli</taxon>
        <taxon>Bacillales</taxon>
        <taxon>Bacillaceae</taxon>
        <taxon>Heyndrickxia</taxon>
    </lineage>
</organism>
<dbReference type="RefSeq" id="WP_066230807.1">
    <property type="nucleotide sequence ID" value="NZ_JARMRX010000066.1"/>
</dbReference>
<evidence type="ECO:0000313" key="2">
    <source>
        <dbReference type="Proteomes" id="UP000075666"/>
    </source>
</evidence>
<name>A0A150L6N4_9BACI</name>
<dbReference type="Proteomes" id="UP000075666">
    <property type="component" value="Unassembled WGS sequence"/>
</dbReference>
<dbReference type="OrthoDB" id="9889572at2"/>
<proteinExistence type="predicted"/>
<dbReference type="PATRIC" id="fig|46224.3.peg.2798"/>
<accession>A0A150L6N4</accession>
<sequence>MSEVINNLETVVLNQVSPEIMESEPQFVEPIVSSIVYILTAPFDLKDAYEHATYDYTNDEFEVETVKVMNERLQQIMNTLETTPSSKLGKFIIKLYMNSLSEIASTSESWKHLYNEVHKVFASLDNKF</sequence>
<protein>
    <submittedName>
        <fullName evidence="1">Uncharacterized protein</fullName>
    </submittedName>
</protein>
<dbReference type="AlphaFoldDB" id="A0A150L6N4"/>